<dbReference type="PROSITE" id="PS50024">
    <property type="entry name" value="SEA"/>
    <property type="match status" value="1"/>
</dbReference>
<keyword evidence="13" id="KW-1133">Transmembrane helix</keyword>
<evidence type="ECO:0000313" key="15">
    <source>
        <dbReference type="EMBL" id="NWI24271.1"/>
    </source>
</evidence>
<dbReference type="EMBL" id="WEKW01005576">
    <property type="protein sequence ID" value="NWI24271.1"/>
    <property type="molecule type" value="Genomic_DNA"/>
</dbReference>
<evidence type="ECO:0000256" key="2">
    <source>
        <dbReference type="ARBA" id="ARBA00004247"/>
    </source>
</evidence>
<dbReference type="GO" id="GO:0005634">
    <property type="term" value="C:nucleus"/>
    <property type="evidence" value="ECO:0007669"/>
    <property type="project" value="UniProtKB-SubCell"/>
</dbReference>
<evidence type="ECO:0000256" key="4">
    <source>
        <dbReference type="ARBA" id="ARBA00014269"/>
    </source>
</evidence>
<evidence type="ECO:0000256" key="10">
    <source>
        <dbReference type="ARBA" id="ARBA00023242"/>
    </source>
</evidence>
<keyword evidence="9" id="KW-0564">Palmitate</keyword>
<keyword evidence="10" id="KW-0539">Nucleus</keyword>
<dbReference type="InterPro" id="IPR036364">
    <property type="entry name" value="SEA_dom_sf"/>
</dbReference>
<dbReference type="GO" id="GO:0005737">
    <property type="term" value="C:cytoplasm"/>
    <property type="evidence" value="ECO:0007669"/>
    <property type="project" value="UniProtKB-SubCell"/>
</dbReference>
<name>A0A850ZUA7_SULDA</name>
<reference evidence="15" key="1">
    <citation type="submission" date="2019-10" db="EMBL/GenBank/DDBJ databases">
        <title>Bird 10,000 Genomes (B10K) Project - Family phase.</title>
        <authorList>
            <person name="Zhang G."/>
        </authorList>
    </citation>
    <scope>NUCLEOTIDE SEQUENCE</scope>
    <source>
        <strain evidence="15">B10K-DU-002-49</strain>
        <tissue evidence="15">Muscle</tissue>
    </source>
</reference>
<evidence type="ECO:0000256" key="1">
    <source>
        <dbReference type="ARBA" id="ARBA00004123"/>
    </source>
</evidence>
<dbReference type="AlphaFoldDB" id="A0A850ZUA7"/>
<dbReference type="Proteomes" id="UP000619137">
    <property type="component" value="Unassembled WGS sequence"/>
</dbReference>
<evidence type="ECO:0000256" key="3">
    <source>
        <dbReference type="ARBA" id="ARBA00004496"/>
    </source>
</evidence>
<keyword evidence="13" id="KW-0812">Transmembrane</keyword>
<dbReference type="GO" id="GO:0016324">
    <property type="term" value="C:apical plasma membrane"/>
    <property type="evidence" value="ECO:0007669"/>
    <property type="project" value="UniProtKB-SubCell"/>
</dbReference>
<evidence type="ECO:0000256" key="8">
    <source>
        <dbReference type="ARBA" id="ARBA00022813"/>
    </source>
</evidence>
<feature type="transmembrane region" description="Helical" evidence="13">
    <location>
        <begin position="302"/>
        <end position="322"/>
    </location>
</feature>
<feature type="domain" description="SEA" evidence="14">
    <location>
        <begin position="176"/>
        <end position="295"/>
    </location>
</feature>
<evidence type="ECO:0000256" key="11">
    <source>
        <dbReference type="ARBA" id="ARBA00023288"/>
    </source>
</evidence>
<sequence length="323" mass="34246">AEMITTDVTAMETTPETTTTPVMAAPNITISKNTSNNRTQTSVSSSATVLPATSNTTNFQSINSSTVNATANSTAVPVSSSAAMSHDNATVNSSSRAPPFSINTSKSSSMVPTSPAGGSTVIPISSTKGDGSISTQVTPTQKTLVTTQGSTAPRQMPTAMLGSSSSPNPSKATVQLLIRILLSFHIINRSFNESLCDPTSKEYRNLSHAVLTMFEYIFGCMSCMDRQTYKGCSELYFSQGSVKVRSILMFGHSNDTITSNAAEQQLRRKLDQNSFIMGLQLANIQSTVEVTSPAPVPVVPDWAIALLVLVCILLLLSILTCLL</sequence>
<keyword evidence="16" id="KW-1185">Reference proteome</keyword>
<feature type="non-terminal residue" evidence="15">
    <location>
        <position position="1"/>
    </location>
</feature>
<evidence type="ECO:0000259" key="14">
    <source>
        <dbReference type="PROSITE" id="PS50024"/>
    </source>
</evidence>
<comment type="subcellular location">
    <subcellularLocation>
        <location evidence="2">Apical cell membrane</location>
        <topology evidence="2">Single-pass type I membrane protein</topology>
    </subcellularLocation>
    <subcellularLocation>
        <location evidence="3">Cytoplasm</location>
    </subcellularLocation>
    <subcellularLocation>
        <location evidence="1">Nucleus</location>
    </subcellularLocation>
</comment>
<organism evidence="15 16">
    <name type="scientific">Sula dactylatra</name>
    <name type="common">Masked booby</name>
    <dbReference type="NCBI Taxonomy" id="56068"/>
    <lineage>
        <taxon>Eukaryota</taxon>
        <taxon>Metazoa</taxon>
        <taxon>Chordata</taxon>
        <taxon>Craniata</taxon>
        <taxon>Vertebrata</taxon>
        <taxon>Euteleostomi</taxon>
        <taxon>Archelosauria</taxon>
        <taxon>Archosauria</taxon>
        <taxon>Dinosauria</taxon>
        <taxon>Saurischia</taxon>
        <taxon>Theropoda</taxon>
        <taxon>Coelurosauria</taxon>
        <taxon>Aves</taxon>
        <taxon>Neognathae</taxon>
        <taxon>Neoaves</taxon>
        <taxon>Aequornithes</taxon>
        <taxon>Suliformes</taxon>
        <taxon>Sulidae</taxon>
        <taxon>Sula</taxon>
    </lineage>
</organism>
<dbReference type="PANTHER" id="PTHR10006">
    <property type="entry name" value="MUCIN-1-RELATED"/>
    <property type="match status" value="1"/>
</dbReference>
<evidence type="ECO:0000256" key="6">
    <source>
        <dbReference type="ARBA" id="ARBA00022490"/>
    </source>
</evidence>
<feature type="compositionally biased region" description="Polar residues" evidence="12">
    <location>
        <begin position="122"/>
        <end position="153"/>
    </location>
</feature>
<keyword evidence="6" id="KW-0963">Cytoplasm</keyword>
<proteinExistence type="predicted"/>
<evidence type="ECO:0000256" key="5">
    <source>
        <dbReference type="ARBA" id="ARBA00022475"/>
    </source>
</evidence>
<feature type="non-terminal residue" evidence="15">
    <location>
        <position position="323"/>
    </location>
</feature>
<keyword evidence="7" id="KW-0597">Phosphoprotein</keyword>
<evidence type="ECO:0000256" key="12">
    <source>
        <dbReference type="SAM" id="MobiDB-lite"/>
    </source>
</evidence>
<accession>A0A850ZUA7</accession>
<evidence type="ECO:0000313" key="16">
    <source>
        <dbReference type="Proteomes" id="UP000619137"/>
    </source>
</evidence>
<protein>
    <recommendedName>
        <fullName evidence="4">Mucin-1</fullName>
    </recommendedName>
</protein>
<feature type="compositionally biased region" description="Polar residues" evidence="12">
    <location>
        <begin position="88"/>
        <end position="112"/>
    </location>
</feature>
<dbReference type="Gene3D" id="3.30.70.960">
    <property type="entry name" value="SEA domain"/>
    <property type="match status" value="1"/>
</dbReference>
<dbReference type="PANTHER" id="PTHR10006:SF19">
    <property type="entry name" value="MUCIN-1"/>
    <property type="match status" value="1"/>
</dbReference>
<evidence type="ECO:0000256" key="13">
    <source>
        <dbReference type="SAM" id="Phobius"/>
    </source>
</evidence>
<evidence type="ECO:0000256" key="7">
    <source>
        <dbReference type="ARBA" id="ARBA00022553"/>
    </source>
</evidence>
<keyword evidence="8" id="KW-0068">Autocatalytic cleavage</keyword>
<keyword evidence="11" id="KW-0449">Lipoprotein</keyword>
<gene>
    <name evidence="15" type="primary">Muc1_1</name>
    <name evidence="15" type="ORF">SULDAC_R14225</name>
</gene>
<keyword evidence="13" id="KW-0472">Membrane</keyword>
<evidence type="ECO:0000256" key="9">
    <source>
        <dbReference type="ARBA" id="ARBA00023139"/>
    </source>
</evidence>
<keyword evidence="5" id="KW-1003">Cell membrane</keyword>
<dbReference type="SUPFAM" id="SSF82671">
    <property type="entry name" value="SEA domain"/>
    <property type="match status" value="1"/>
</dbReference>
<feature type="region of interest" description="Disordered" evidence="12">
    <location>
        <begin position="88"/>
        <end position="167"/>
    </location>
</feature>
<dbReference type="Pfam" id="PF01390">
    <property type="entry name" value="SEA"/>
    <property type="match status" value="1"/>
</dbReference>
<comment type="caution">
    <text evidence="15">The sequence shown here is derived from an EMBL/GenBank/DDBJ whole genome shotgun (WGS) entry which is preliminary data.</text>
</comment>
<dbReference type="InterPro" id="IPR000082">
    <property type="entry name" value="SEA_dom"/>
</dbReference>